<reference evidence="2 3" key="1">
    <citation type="submission" date="2024-03" db="EMBL/GenBank/DDBJ databases">
        <title>Novel species of the genus Variovorax.</title>
        <authorList>
            <person name="Liu Q."/>
            <person name="Xin Y.-H."/>
        </authorList>
    </citation>
    <scope>NUCLEOTIDE SEQUENCE [LARGE SCALE GENOMIC DNA]</scope>
    <source>
        <strain evidence="2 3">KACC 18900</strain>
    </source>
</reference>
<dbReference type="EMBL" id="JBBKZT010000061">
    <property type="protein sequence ID" value="MEJ8852716.1"/>
    <property type="molecule type" value="Genomic_DNA"/>
</dbReference>
<dbReference type="Proteomes" id="UP001385892">
    <property type="component" value="Unassembled WGS sequence"/>
</dbReference>
<proteinExistence type="inferred from homology"/>
<dbReference type="Gene3D" id="1.20.1600.10">
    <property type="entry name" value="Outer membrane efflux proteins (OEP)"/>
    <property type="match status" value="1"/>
</dbReference>
<dbReference type="InterPro" id="IPR003423">
    <property type="entry name" value="OMP_efflux"/>
</dbReference>
<dbReference type="RefSeq" id="WP_340348655.1">
    <property type="nucleotide sequence ID" value="NZ_JBBKZT010000061.1"/>
</dbReference>
<name>A0ABU8WYV5_9BURK</name>
<evidence type="ECO:0000313" key="2">
    <source>
        <dbReference type="EMBL" id="MEJ8852716.1"/>
    </source>
</evidence>
<organism evidence="2 3">
    <name type="scientific">Variovorax rhizosphaerae</name>
    <dbReference type="NCBI Taxonomy" id="1836200"/>
    <lineage>
        <taxon>Bacteria</taxon>
        <taxon>Pseudomonadati</taxon>
        <taxon>Pseudomonadota</taxon>
        <taxon>Betaproteobacteria</taxon>
        <taxon>Burkholderiales</taxon>
        <taxon>Comamonadaceae</taxon>
        <taxon>Variovorax</taxon>
    </lineage>
</organism>
<dbReference type="Pfam" id="PF02321">
    <property type="entry name" value="OEP"/>
    <property type="match status" value="1"/>
</dbReference>
<protein>
    <submittedName>
        <fullName evidence="2">TolC family protein</fullName>
    </submittedName>
</protein>
<keyword evidence="3" id="KW-1185">Reference proteome</keyword>
<comment type="similarity">
    <text evidence="1">Belongs to the outer membrane factor (OMF) (TC 1.B.17) family.</text>
</comment>
<dbReference type="PANTHER" id="PTHR30203:SF24">
    <property type="entry name" value="BLR4935 PROTEIN"/>
    <property type="match status" value="1"/>
</dbReference>
<evidence type="ECO:0000313" key="3">
    <source>
        <dbReference type="Proteomes" id="UP001385892"/>
    </source>
</evidence>
<dbReference type="InterPro" id="IPR010131">
    <property type="entry name" value="MdtP/NodT-like"/>
</dbReference>
<sequence length="81" mass="8715">MLAARTEAIALGADVLPGAQSAFDASTRGFERGKFSFLKVLDAQRTLQQARTQYLRSLAEAHRAAVDLNRILGVDAMPATP</sequence>
<dbReference type="PANTHER" id="PTHR30203">
    <property type="entry name" value="OUTER MEMBRANE CATION EFFLUX PROTEIN"/>
    <property type="match status" value="1"/>
</dbReference>
<evidence type="ECO:0000256" key="1">
    <source>
        <dbReference type="ARBA" id="ARBA00007613"/>
    </source>
</evidence>
<comment type="caution">
    <text evidence="2">The sequence shown here is derived from an EMBL/GenBank/DDBJ whole genome shotgun (WGS) entry which is preliminary data.</text>
</comment>
<gene>
    <name evidence="2" type="ORF">WKW82_39405</name>
</gene>
<accession>A0ABU8WYV5</accession>
<dbReference type="SUPFAM" id="SSF56954">
    <property type="entry name" value="Outer membrane efflux proteins (OEP)"/>
    <property type="match status" value="1"/>
</dbReference>